<gene>
    <name evidence="2" type="ORF">BN2614_LOCUS7</name>
</gene>
<dbReference type="Proteomes" id="UP000269945">
    <property type="component" value="Unassembled WGS sequence"/>
</dbReference>
<reference evidence="2 3" key="1">
    <citation type="submission" date="2018-10" db="EMBL/GenBank/DDBJ databases">
        <authorList>
            <person name="Ekblom R."/>
            <person name="Jareborg N."/>
        </authorList>
    </citation>
    <scope>NUCLEOTIDE SEQUENCE [LARGE SCALE GENOMIC DNA]</scope>
    <source>
        <tissue evidence="2">Muscle</tissue>
    </source>
</reference>
<name>A0A9X9MB85_GULGU</name>
<evidence type="ECO:0000313" key="2">
    <source>
        <dbReference type="EMBL" id="VCX41298.1"/>
    </source>
</evidence>
<evidence type="ECO:0000256" key="1">
    <source>
        <dbReference type="SAM" id="MobiDB-lite"/>
    </source>
</evidence>
<dbReference type="AlphaFoldDB" id="A0A9X9MB85"/>
<accession>A0A9X9MB85</accession>
<keyword evidence="3" id="KW-1185">Reference proteome</keyword>
<sequence>MPTAASSPPQPFPAPTAADPSANQKARPLATSPSAPTAFPLRPRAALASGKKTRTTTPRIPCYSQQPSRPGSTEGGTATWQPRELVTLSMQRVERALWLSASTRLGRS</sequence>
<evidence type="ECO:0000313" key="3">
    <source>
        <dbReference type="Proteomes" id="UP000269945"/>
    </source>
</evidence>
<proteinExistence type="predicted"/>
<dbReference type="EMBL" id="CYRY02045769">
    <property type="protein sequence ID" value="VCX41298.1"/>
    <property type="molecule type" value="Genomic_DNA"/>
</dbReference>
<comment type="caution">
    <text evidence="2">The sequence shown here is derived from an EMBL/GenBank/DDBJ whole genome shotgun (WGS) entry which is preliminary data.</text>
</comment>
<protein>
    <submittedName>
        <fullName evidence="2">Uncharacterized protein</fullName>
    </submittedName>
</protein>
<organism evidence="2 3">
    <name type="scientific">Gulo gulo</name>
    <name type="common">Wolverine</name>
    <name type="synonym">Gluton</name>
    <dbReference type="NCBI Taxonomy" id="48420"/>
    <lineage>
        <taxon>Eukaryota</taxon>
        <taxon>Metazoa</taxon>
        <taxon>Chordata</taxon>
        <taxon>Craniata</taxon>
        <taxon>Vertebrata</taxon>
        <taxon>Euteleostomi</taxon>
        <taxon>Mammalia</taxon>
        <taxon>Eutheria</taxon>
        <taxon>Laurasiatheria</taxon>
        <taxon>Carnivora</taxon>
        <taxon>Caniformia</taxon>
        <taxon>Musteloidea</taxon>
        <taxon>Mustelidae</taxon>
        <taxon>Guloninae</taxon>
        <taxon>Gulo</taxon>
    </lineage>
</organism>
<feature type="region of interest" description="Disordered" evidence="1">
    <location>
        <begin position="1"/>
        <end position="80"/>
    </location>
</feature>
<feature type="compositionally biased region" description="Polar residues" evidence="1">
    <location>
        <begin position="55"/>
        <end position="80"/>
    </location>
</feature>